<dbReference type="InterPro" id="IPR014710">
    <property type="entry name" value="RmlC-like_jellyroll"/>
</dbReference>
<dbReference type="InterPro" id="IPR011051">
    <property type="entry name" value="RmlC_Cupin_sf"/>
</dbReference>
<protein>
    <recommendedName>
        <fullName evidence="4 5">dTDP-4-dehydrorhamnose 3,5-epimerase</fullName>
        <ecNumber evidence="3 5">5.1.3.13</ecNumber>
    </recommendedName>
    <alternativeName>
        <fullName evidence="5">Thymidine diphospho-4-keto-rhamnose 3,5-epimerase</fullName>
    </alternativeName>
</protein>
<dbReference type="EMBL" id="JAZHFV010000006">
    <property type="protein sequence ID" value="MEX4008994.1"/>
    <property type="molecule type" value="Genomic_DNA"/>
</dbReference>
<dbReference type="Gene3D" id="2.60.120.10">
    <property type="entry name" value="Jelly Rolls"/>
    <property type="match status" value="1"/>
</dbReference>
<evidence type="ECO:0000256" key="1">
    <source>
        <dbReference type="ARBA" id="ARBA00001298"/>
    </source>
</evidence>
<name>A0ABV3WWM9_9HYPH</name>
<accession>A0ABV3WWM9</accession>
<dbReference type="PANTHER" id="PTHR21047">
    <property type="entry name" value="DTDP-6-DEOXY-D-GLUCOSE-3,5 EPIMERASE"/>
    <property type="match status" value="1"/>
</dbReference>
<dbReference type="CDD" id="cd00438">
    <property type="entry name" value="cupin_RmlC"/>
    <property type="match status" value="1"/>
</dbReference>
<keyword evidence="5 6" id="KW-0413">Isomerase</keyword>
<dbReference type="Pfam" id="PF00908">
    <property type="entry name" value="dTDP_sugar_isom"/>
    <property type="match status" value="1"/>
</dbReference>
<organism evidence="6 7">
    <name type="scientific">Neoaquamicrobium sediminum</name>
    <dbReference type="NCBI Taxonomy" id="1849104"/>
    <lineage>
        <taxon>Bacteria</taxon>
        <taxon>Pseudomonadati</taxon>
        <taxon>Pseudomonadota</taxon>
        <taxon>Alphaproteobacteria</taxon>
        <taxon>Hyphomicrobiales</taxon>
        <taxon>Phyllobacteriaceae</taxon>
        <taxon>Neoaquamicrobium</taxon>
    </lineage>
</organism>
<comment type="pathway">
    <text evidence="5">Carbohydrate biosynthesis; dTDP-L-rhamnose biosynthesis.</text>
</comment>
<evidence type="ECO:0000313" key="6">
    <source>
        <dbReference type="EMBL" id="MEX4008994.1"/>
    </source>
</evidence>
<keyword evidence="7" id="KW-1185">Reference proteome</keyword>
<comment type="caution">
    <text evidence="6">The sequence shown here is derived from an EMBL/GenBank/DDBJ whole genome shotgun (WGS) entry which is preliminary data.</text>
</comment>
<comment type="similarity">
    <text evidence="5">Belongs to the dTDP-4-dehydrorhamnose 3,5-epimerase family.</text>
</comment>
<reference evidence="6 7" key="1">
    <citation type="submission" date="2024-01" db="EMBL/GenBank/DDBJ databases">
        <title>New evidence supports the origin of RcGTA from prophage.</title>
        <authorList>
            <person name="Xu Y."/>
            <person name="Liu B."/>
            <person name="Chen F."/>
        </authorList>
    </citation>
    <scope>NUCLEOTIDE SEQUENCE [LARGE SCALE GENOMIC DNA]</scope>
    <source>
        <strain evidence="6 7">CBW1107-2</strain>
    </source>
</reference>
<dbReference type="SUPFAM" id="SSF51182">
    <property type="entry name" value="RmlC-like cupins"/>
    <property type="match status" value="1"/>
</dbReference>
<evidence type="ECO:0000256" key="5">
    <source>
        <dbReference type="RuleBase" id="RU364069"/>
    </source>
</evidence>
<sequence length="179" mass="20585">MKFIETQFNGAWIVEPEPFRDDRGTFTRTFCSKAFESRGLEHRFVQHNHSYSVKKGTLRGLHFQREPHAETKLVSCINGAVLDVIVDMRPGSSTRWQWLAVELSAVNRRLLYVPKGFAQGFITLADHCLVNYLMSTYYVPDAACGLRFDDPFLGIEWPARPTTLSDRDRAWPLLEMTEA</sequence>
<dbReference type="InterPro" id="IPR000888">
    <property type="entry name" value="RmlC-like"/>
</dbReference>
<proteinExistence type="inferred from homology"/>
<dbReference type="Proteomes" id="UP001559025">
    <property type="component" value="Unassembled WGS sequence"/>
</dbReference>
<evidence type="ECO:0000256" key="4">
    <source>
        <dbReference type="ARBA" id="ARBA00019595"/>
    </source>
</evidence>
<comment type="function">
    <text evidence="2 5">Catalyzes the epimerization of the C3' and C5'positions of dTDP-6-deoxy-D-xylo-4-hexulose, forming dTDP-6-deoxy-L-lyxo-4-hexulose.</text>
</comment>
<dbReference type="RefSeq" id="WP_173192961.1">
    <property type="nucleotide sequence ID" value="NZ_JABETK010000002.1"/>
</dbReference>
<gene>
    <name evidence="6" type="primary">rfbC</name>
    <name evidence="6" type="ORF">V1479_16915</name>
</gene>
<evidence type="ECO:0000256" key="3">
    <source>
        <dbReference type="ARBA" id="ARBA00012098"/>
    </source>
</evidence>
<comment type="catalytic activity">
    <reaction evidence="1 5">
        <text>dTDP-4-dehydro-6-deoxy-alpha-D-glucose = dTDP-4-dehydro-beta-L-rhamnose</text>
        <dbReference type="Rhea" id="RHEA:16969"/>
        <dbReference type="ChEBI" id="CHEBI:57649"/>
        <dbReference type="ChEBI" id="CHEBI:62830"/>
        <dbReference type="EC" id="5.1.3.13"/>
    </reaction>
</comment>
<evidence type="ECO:0000256" key="2">
    <source>
        <dbReference type="ARBA" id="ARBA00001997"/>
    </source>
</evidence>
<dbReference type="EC" id="5.1.3.13" evidence="3 5"/>
<dbReference type="NCBIfam" id="TIGR01221">
    <property type="entry name" value="rmlC"/>
    <property type="match status" value="1"/>
</dbReference>
<comment type="subunit">
    <text evidence="5">Homodimer.</text>
</comment>
<dbReference type="GO" id="GO:0008830">
    <property type="term" value="F:dTDP-4-dehydrorhamnose 3,5-epimerase activity"/>
    <property type="evidence" value="ECO:0007669"/>
    <property type="project" value="UniProtKB-EC"/>
</dbReference>
<dbReference type="PANTHER" id="PTHR21047:SF2">
    <property type="entry name" value="THYMIDINE DIPHOSPHO-4-KETO-RHAMNOSE 3,5-EPIMERASE"/>
    <property type="match status" value="1"/>
</dbReference>
<evidence type="ECO:0000313" key="7">
    <source>
        <dbReference type="Proteomes" id="UP001559025"/>
    </source>
</evidence>